<dbReference type="PANTHER" id="PTHR14969:SF62">
    <property type="entry name" value="DECAPRENYLPHOSPHORYL-5-PHOSPHORIBOSE PHOSPHATASE RV3807C-RELATED"/>
    <property type="match status" value="1"/>
</dbReference>
<comment type="caution">
    <text evidence="12">The sequence shown here is derived from an EMBL/GenBank/DDBJ whole genome shotgun (WGS) entry which is preliminary data.</text>
</comment>
<sequence>MTRWFIRLQRFDESGLSWFTRWRSPAANGGSARWVSRSGDGYGYLLVCIIAQLCGDDDAYPLLWALLLGFLIELPLYWALKNVLKRQRPYQRLPHHVAVIKAHDAFSFPSGHTTAAFMFAALCAFYMPAFFIPVYLWATAIGLSRIVLGVHYPTDIIAGMLLGSGLAWMLLMFMQESV</sequence>
<comment type="subcellular location">
    <subcellularLocation>
        <location evidence="1">Cell membrane</location>
        <topology evidence="1">Multi-pass membrane protein</topology>
    </subcellularLocation>
</comment>
<accession>K2J9I2</accession>
<protein>
    <recommendedName>
        <fullName evidence="2">undecaprenyl-diphosphate phosphatase</fullName>
        <ecNumber evidence="2">3.6.1.27</ecNumber>
    </recommendedName>
    <alternativeName>
        <fullName evidence="8">Undecaprenyl pyrophosphate phosphatase</fullName>
    </alternativeName>
</protein>
<name>K2J9I2_9GAMM</name>
<dbReference type="eggNOG" id="COG0671">
    <property type="taxonomic scope" value="Bacteria"/>
</dbReference>
<dbReference type="InterPro" id="IPR036938">
    <property type="entry name" value="PAP2/HPO_sf"/>
</dbReference>
<evidence type="ECO:0000256" key="8">
    <source>
        <dbReference type="ARBA" id="ARBA00032707"/>
    </source>
</evidence>
<dbReference type="RefSeq" id="WP_008489882.1">
    <property type="nucleotide sequence ID" value="NZ_AMRG01000020.1"/>
</dbReference>
<organism evidence="12 13">
    <name type="scientific">Idiomarina xiamenensis 10-D-4</name>
    <dbReference type="NCBI Taxonomy" id="740709"/>
    <lineage>
        <taxon>Bacteria</taxon>
        <taxon>Pseudomonadati</taxon>
        <taxon>Pseudomonadota</taxon>
        <taxon>Gammaproteobacteria</taxon>
        <taxon>Alteromonadales</taxon>
        <taxon>Idiomarinaceae</taxon>
        <taxon>Idiomarina</taxon>
    </lineage>
</organism>
<evidence type="ECO:0000256" key="6">
    <source>
        <dbReference type="ARBA" id="ARBA00022989"/>
    </source>
</evidence>
<dbReference type="GO" id="GO:0005886">
    <property type="term" value="C:plasma membrane"/>
    <property type="evidence" value="ECO:0007669"/>
    <property type="project" value="UniProtKB-SubCell"/>
</dbReference>
<feature type="transmembrane region" description="Helical" evidence="10">
    <location>
        <begin position="156"/>
        <end position="174"/>
    </location>
</feature>
<gene>
    <name evidence="12" type="ORF">A10D4_12378</name>
</gene>
<dbReference type="Proteomes" id="UP000014115">
    <property type="component" value="Unassembled WGS sequence"/>
</dbReference>
<keyword evidence="4 10" id="KW-0812">Transmembrane</keyword>
<feature type="transmembrane region" description="Helical" evidence="10">
    <location>
        <begin position="62"/>
        <end position="80"/>
    </location>
</feature>
<dbReference type="InterPro" id="IPR000326">
    <property type="entry name" value="PAP2/HPO"/>
</dbReference>
<evidence type="ECO:0000256" key="10">
    <source>
        <dbReference type="SAM" id="Phobius"/>
    </source>
</evidence>
<dbReference type="STRING" id="740709.A10D4_12378"/>
<dbReference type="GO" id="GO:0050380">
    <property type="term" value="F:undecaprenyl-diphosphatase activity"/>
    <property type="evidence" value="ECO:0007669"/>
    <property type="project" value="UniProtKB-EC"/>
</dbReference>
<dbReference type="OrthoDB" id="9780507at2"/>
<reference evidence="12 13" key="1">
    <citation type="journal article" date="2012" name="J. Bacteriol.">
        <title>Genome Sequence of Idiomarina xiamenensis Type Strain 10-D-4.</title>
        <authorList>
            <person name="Lai Q."/>
            <person name="Wang L."/>
            <person name="Wang W."/>
            <person name="Shao Z."/>
        </authorList>
    </citation>
    <scope>NUCLEOTIDE SEQUENCE [LARGE SCALE GENOMIC DNA]</scope>
    <source>
        <strain evidence="12 13">10-D-4</strain>
    </source>
</reference>
<dbReference type="CDD" id="cd01610">
    <property type="entry name" value="PAP2_like"/>
    <property type="match status" value="1"/>
</dbReference>
<keyword evidence="3" id="KW-1003">Cell membrane</keyword>
<evidence type="ECO:0000313" key="12">
    <source>
        <dbReference type="EMBL" id="EKE79901.1"/>
    </source>
</evidence>
<dbReference type="AlphaFoldDB" id="K2J9I2"/>
<evidence type="ECO:0000256" key="7">
    <source>
        <dbReference type="ARBA" id="ARBA00023136"/>
    </source>
</evidence>
<dbReference type="EC" id="3.6.1.27" evidence="2"/>
<dbReference type="PANTHER" id="PTHR14969">
    <property type="entry name" value="SPHINGOSINE-1-PHOSPHATE PHOSPHOHYDROLASE"/>
    <property type="match status" value="1"/>
</dbReference>
<feature type="transmembrane region" description="Helical" evidence="10">
    <location>
        <begin position="115"/>
        <end position="136"/>
    </location>
</feature>
<evidence type="ECO:0000313" key="13">
    <source>
        <dbReference type="Proteomes" id="UP000014115"/>
    </source>
</evidence>
<proteinExistence type="predicted"/>
<evidence type="ECO:0000256" key="2">
    <source>
        <dbReference type="ARBA" id="ARBA00012374"/>
    </source>
</evidence>
<dbReference type="EMBL" id="AMRG01000020">
    <property type="protein sequence ID" value="EKE79901.1"/>
    <property type="molecule type" value="Genomic_DNA"/>
</dbReference>
<evidence type="ECO:0000256" key="4">
    <source>
        <dbReference type="ARBA" id="ARBA00022692"/>
    </source>
</evidence>
<keyword evidence="5" id="KW-0378">Hydrolase</keyword>
<keyword evidence="13" id="KW-1185">Reference proteome</keyword>
<dbReference type="SMART" id="SM00014">
    <property type="entry name" value="acidPPc"/>
    <property type="match status" value="1"/>
</dbReference>
<dbReference type="Pfam" id="PF01569">
    <property type="entry name" value="PAP2"/>
    <property type="match status" value="1"/>
</dbReference>
<dbReference type="PATRIC" id="fig|740709.3.peg.2501"/>
<evidence type="ECO:0000256" key="3">
    <source>
        <dbReference type="ARBA" id="ARBA00022475"/>
    </source>
</evidence>
<feature type="domain" description="Phosphatidic acid phosphatase type 2/haloperoxidase" evidence="11">
    <location>
        <begin position="65"/>
        <end position="171"/>
    </location>
</feature>
<evidence type="ECO:0000259" key="11">
    <source>
        <dbReference type="SMART" id="SM00014"/>
    </source>
</evidence>
<dbReference type="Gene3D" id="1.20.144.10">
    <property type="entry name" value="Phosphatidic acid phosphatase type 2/haloperoxidase"/>
    <property type="match status" value="1"/>
</dbReference>
<keyword evidence="7 10" id="KW-0472">Membrane</keyword>
<comment type="catalytic activity">
    <reaction evidence="9">
        <text>di-trans,octa-cis-undecaprenyl diphosphate + H2O = di-trans,octa-cis-undecaprenyl phosphate + phosphate + H(+)</text>
        <dbReference type="Rhea" id="RHEA:28094"/>
        <dbReference type="ChEBI" id="CHEBI:15377"/>
        <dbReference type="ChEBI" id="CHEBI:15378"/>
        <dbReference type="ChEBI" id="CHEBI:43474"/>
        <dbReference type="ChEBI" id="CHEBI:58405"/>
        <dbReference type="ChEBI" id="CHEBI:60392"/>
        <dbReference type="EC" id="3.6.1.27"/>
    </reaction>
</comment>
<evidence type="ECO:0000256" key="5">
    <source>
        <dbReference type="ARBA" id="ARBA00022801"/>
    </source>
</evidence>
<keyword evidence="6 10" id="KW-1133">Transmembrane helix</keyword>
<evidence type="ECO:0000256" key="9">
    <source>
        <dbReference type="ARBA" id="ARBA00047594"/>
    </source>
</evidence>
<dbReference type="SUPFAM" id="SSF48317">
    <property type="entry name" value="Acid phosphatase/Vanadium-dependent haloperoxidase"/>
    <property type="match status" value="1"/>
</dbReference>
<evidence type="ECO:0000256" key="1">
    <source>
        <dbReference type="ARBA" id="ARBA00004651"/>
    </source>
</evidence>